<evidence type="ECO:0000313" key="3">
    <source>
        <dbReference type="EMBL" id="VDK47244.1"/>
    </source>
</evidence>
<feature type="signal peptide" evidence="2">
    <location>
        <begin position="1"/>
        <end position="18"/>
    </location>
</feature>
<dbReference type="Proteomes" id="UP000267096">
    <property type="component" value="Unassembled WGS sequence"/>
</dbReference>
<reference evidence="5" key="1">
    <citation type="submission" date="2017-02" db="UniProtKB">
        <authorList>
            <consortium name="WormBaseParasite"/>
        </authorList>
    </citation>
    <scope>IDENTIFICATION</scope>
</reference>
<evidence type="ECO:0000313" key="5">
    <source>
        <dbReference type="WBParaSite" id="ASIM_0001292301-mRNA-1"/>
    </source>
</evidence>
<name>A0A0M3JX68_ANISI</name>
<evidence type="ECO:0000313" key="4">
    <source>
        <dbReference type="Proteomes" id="UP000267096"/>
    </source>
</evidence>
<organism evidence="5">
    <name type="scientific">Anisakis simplex</name>
    <name type="common">Herring worm</name>
    <dbReference type="NCBI Taxonomy" id="6269"/>
    <lineage>
        <taxon>Eukaryota</taxon>
        <taxon>Metazoa</taxon>
        <taxon>Ecdysozoa</taxon>
        <taxon>Nematoda</taxon>
        <taxon>Chromadorea</taxon>
        <taxon>Rhabditida</taxon>
        <taxon>Spirurina</taxon>
        <taxon>Ascaridomorpha</taxon>
        <taxon>Ascaridoidea</taxon>
        <taxon>Anisakidae</taxon>
        <taxon>Anisakis</taxon>
        <taxon>Anisakis simplex complex</taxon>
    </lineage>
</organism>
<dbReference type="WBParaSite" id="ASIM_0001292301-mRNA-1">
    <property type="protein sequence ID" value="ASIM_0001292301-mRNA-1"/>
    <property type="gene ID" value="ASIM_0001292301"/>
</dbReference>
<feature type="compositionally biased region" description="Low complexity" evidence="1">
    <location>
        <begin position="122"/>
        <end position="144"/>
    </location>
</feature>
<keyword evidence="2" id="KW-0732">Signal</keyword>
<keyword evidence="4" id="KW-1185">Reference proteome</keyword>
<accession>A0A0M3JX68</accession>
<dbReference type="AlphaFoldDB" id="A0A0M3JX68"/>
<protein>
    <submittedName>
        <fullName evidence="5">Secreted protein</fullName>
    </submittedName>
</protein>
<sequence length="144" mass="15376">MALAWPAVLMGDVVLIEGLTQAALCAVVRSDTIVAVGTHGRTDGQLEGRKDSKGRMKGVVSSWMGLMNEHTNEDGGIDGDAENDERSRLDGNFELIKLEKPQQNGGIRGKGQGTLIGEENSSRSSSSTTGFAMRMTTETTTTKF</sequence>
<evidence type="ECO:0000256" key="2">
    <source>
        <dbReference type="SAM" id="SignalP"/>
    </source>
</evidence>
<gene>
    <name evidence="3" type="ORF">ASIM_LOCUS12389</name>
</gene>
<evidence type="ECO:0000256" key="1">
    <source>
        <dbReference type="SAM" id="MobiDB-lite"/>
    </source>
</evidence>
<feature type="region of interest" description="Disordered" evidence="1">
    <location>
        <begin position="100"/>
        <end position="144"/>
    </location>
</feature>
<feature type="chain" id="PRO_5043121182" evidence="2">
    <location>
        <begin position="19"/>
        <end position="144"/>
    </location>
</feature>
<reference evidence="3 4" key="2">
    <citation type="submission" date="2018-11" db="EMBL/GenBank/DDBJ databases">
        <authorList>
            <consortium name="Pathogen Informatics"/>
        </authorList>
    </citation>
    <scope>NUCLEOTIDE SEQUENCE [LARGE SCALE GENOMIC DNA]</scope>
</reference>
<dbReference type="EMBL" id="UYRR01031179">
    <property type="protein sequence ID" value="VDK47244.1"/>
    <property type="molecule type" value="Genomic_DNA"/>
</dbReference>
<proteinExistence type="predicted"/>